<protein>
    <submittedName>
        <fullName evidence="1">Uncharacterized protein</fullName>
    </submittedName>
</protein>
<evidence type="ECO:0000313" key="2">
    <source>
        <dbReference type="Proteomes" id="UP000029121"/>
    </source>
</evidence>
<gene>
    <name evidence="1" type="ORF">CARUB_v100243010mg</name>
</gene>
<feature type="non-terminal residue" evidence="1">
    <location>
        <position position="9"/>
    </location>
</feature>
<evidence type="ECO:0000313" key="1">
    <source>
        <dbReference type="EMBL" id="EOA29440.1"/>
    </source>
</evidence>
<accession>R0HVK5</accession>
<sequence length="9" mass="997">MNIEMTTSA</sequence>
<keyword evidence="2" id="KW-1185">Reference proteome</keyword>
<reference evidence="2" key="1">
    <citation type="journal article" date="2013" name="Nat. Genet.">
        <title>The Capsella rubella genome and the genomic consequences of rapid mating system evolution.</title>
        <authorList>
            <person name="Slotte T."/>
            <person name="Hazzouri K.M."/>
            <person name="Agren J.A."/>
            <person name="Koenig D."/>
            <person name="Maumus F."/>
            <person name="Guo Y.L."/>
            <person name="Steige K."/>
            <person name="Platts A.E."/>
            <person name="Escobar J.S."/>
            <person name="Newman L.K."/>
            <person name="Wang W."/>
            <person name="Mandakova T."/>
            <person name="Vello E."/>
            <person name="Smith L.M."/>
            <person name="Henz S.R."/>
            <person name="Steffen J."/>
            <person name="Takuno S."/>
            <person name="Brandvain Y."/>
            <person name="Coop G."/>
            <person name="Andolfatto P."/>
            <person name="Hu T.T."/>
            <person name="Blanchette M."/>
            <person name="Clark R.M."/>
            <person name="Quesneville H."/>
            <person name="Nordborg M."/>
            <person name="Gaut B.S."/>
            <person name="Lysak M.A."/>
            <person name="Jenkins J."/>
            <person name="Grimwood J."/>
            <person name="Chapman J."/>
            <person name="Prochnik S."/>
            <person name="Shu S."/>
            <person name="Rokhsar D."/>
            <person name="Schmutz J."/>
            <person name="Weigel D."/>
            <person name="Wright S.I."/>
        </authorList>
    </citation>
    <scope>NUCLEOTIDE SEQUENCE [LARGE SCALE GENOMIC DNA]</scope>
    <source>
        <strain evidence="2">cv. Monte Gargano</strain>
    </source>
</reference>
<dbReference type="Proteomes" id="UP000029121">
    <property type="component" value="Unassembled WGS sequence"/>
</dbReference>
<dbReference type="EMBL" id="KB870808">
    <property type="protein sequence ID" value="EOA29440.1"/>
    <property type="molecule type" value="Genomic_DNA"/>
</dbReference>
<name>R0HVK5_9BRAS</name>
<organism evidence="1 2">
    <name type="scientific">Capsella rubella</name>
    <dbReference type="NCBI Taxonomy" id="81985"/>
    <lineage>
        <taxon>Eukaryota</taxon>
        <taxon>Viridiplantae</taxon>
        <taxon>Streptophyta</taxon>
        <taxon>Embryophyta</taxon>
        <taxon>Tracheophyta</taxon>
        <taxon>Spermatophyta</taxon>
        <taxon>Magnoliopsida</taxon>
        <taxon>eudicotyledons</taxon>
        <taxon>Gunneridae</taxon>
        <taxon>Pentapetalae</taxon>
        <taxon>rosids</taxon>
        <taxon>malvids</taxon>
        <taxon>Brassicales</taxon>
        <taxon>Brassicaceae</taxon>
        <taxon>Camelineae</taxon>
        <taxon>Capsella</taxon>
    </lineage>
</organism>
<proteinExistence type="predicted"/>